<dbReference type="KEGG" id="pspc:Strain318_002630"/>
<dbReference type="AlphaFoldDB" id="A0AA49JWT3"/>
<dbReference type="RefSeq" id="WP_367886173.1">
    <property type="nucleotide sequence ID" value="NZ_CP130612.1"/>
</dbReference>
<dbReference type="InterPro" id="IPR010852">
    <property type="entry name" value="ABATE"/>
</dbReference>
<dbReference type="InterPro" id="IPR021005">
    <property type="entry name" value="Znf_CGNR"/>
</dbReference>
<dbReference type="Pfam" id="PF11706">
    <property type="entry name" value="zf-CGNR"/>
    <property type="match status" value="1"/>
</dbReference>
<evidence type="ECO:0000313" key="2">
    <source>
        <dbReference type="EMBL" id="WKW13313.1"/>
    </source>
</evidence>
<dbReference type="InterPro" id="IPR023286">
    <property type="entry name" value="ABATE_dom_sf"/>
</dbReference>
<proteinExistence type="predicted"/>
<dbReference type="Gene3D" id="1.10.3300.10">
    <property type="entry name" value="Jann2411-like domain"/>
    <property type="match status" value="1"/>
</dbReference>
<dbReference type="EMBL" id="CP130613">
    <property type="protein sequence ID" value="WKW16220.1"/>
    <property type="molecule type" value="Genomic_DNA"/>
</dbReference>
<dbReference type="EMBL" id="CP130612">
    <property type="protein sequence ID" value="WKW13313.1"/>
    <property type="molecule type" value="Genomic_DNA"/>
</dbReference>
<gene>
    <name evidence="2" type="ORF">Strain138_002630</name>
    <name evidence="3" type="ORF">Strain318_002630</name>
</gene>
<evidence type="ECO:0000313" key="4">
    <source>
        <dbReference type="Proteomes" id="UP001229955"/>
    </source>
</evidence>
<accession>A0AA49JWT3</accession>
<keyword evidence="4" id="KW-1185">Reference proteome</keyword>
<dbReference type="Proteomes" id="UP001229955">
    <property type="component" value="Chromosome"/>
</dbReference>
<feature type="domain" description="Zinc finger CGNR" evidence="1">
    <location>
        <begin position="163"/>
        <end position="204"/>
    </location>
</feature>
<evidence type="ECO:0000259" key="1">
    <source>
        <dbReference type="Pfam" id="PF11706"/>
    </source>
</evidence>
<organism evidence="2">
    <name type="scientific">Pseudogemmatithrix spongiicola</name>
    <dbReference type="NCBI Taxonomy" id="3062599"/>
    <lineage>
        <taxon>Bacteria</taxon>
        <taxon>Pseudomonadati</taxon>
        <taxon>Gemmatimonadota</taxon>
        <taxon>Gemmatimonadia</taxon>
        <taxon>Gemmatimonadales</taxon>
        <taxon>Gemmatimonadaceae</taxon>
        <taxon>Pseudogemmatithrix</taxon>
    </lineage>
</organism>
<sequence>MPARTPAPAPVFIAGRLWLDFVNTADARLGQRVDLLATFSAFVDWLAAAQVIDAERAATLRRRAVEQPSGAAAALVEAQRIRTLLRQLAEQGRDARGAVQRAHVVEEINRVLGRSVGTRRVDAMPDGGYVRSFVPVGDAFGGLVIPVVESAVDSLVRGELGKIRGCADRRCPRHFADDTKSGTRRWCDMKTCGNRAKAKRHRQKAVP</sequence>
<reference evidence="2" key="1">
    <citation type="submission" date="2023-07" db="EMBL/GenBank/DDBJ databases">
        <authorList>
            <person name="Haufschild T."/>
            <person name="Kallscheuer N."/>
            <person name="Hammer J."/>
            <person name="Kohn T."/>
            <person name="Kabuu M."/>
            <person name="Jogler M."/>
            <person name="Wohfarth N."/>
            <person name="Heuer A."/>
            <person name="Rohde M."/>
            <person name="van Teeseling M.C.F."/>
            <person name="Jogler C."/>
        </authorList>
    </citation>
    <scope>NUCLEOTIDE SEQUENCE</scope>
    <source>
        <strain evidence="2">Strain 138</strain>
        <strain evidence="3">Strain 318</strain>
    </source>
</reference>
<dbReference type="PANTHER" id="PTHR35525:SF3">
    <property type="entry name" value="BLL6575 PROTEIN"/>
    <property type="match status" value="1"/>
</dbReference>
<accession>A0AA49K2D8</accession>
<name>A0AA49JWT3_9BACT</name>
<protein>
    <submittedName>
        <fullName evidence="2">CGNR zinc finger domain-containing protein</fullName>
    </submittedName>
</protein>
<dbReference type="Pfam" id="PF07336">
    <property type="entry name" value="ABATE"/>
    <property type="match status" value="1"/>
</dbReference>
<evidence type="ECO:0000313" key="3">
    <source>
        <dbReference type="EMBL" id="WKW16220.1"/>
    </source>
</evidence>
<dbReference type="SUPFAM" id="SSF160904">
    <property type="entry name" value="Jann2411-like"/>
    <property type="match status" value="1"/>
</dbReference>
<dbReference type="PANTHER" id="PTHR35525">
    <property type="entry name" value="BLL6575 PROTEIN"/>
    <property type="match status" value="1"/>
</dbReference>